<organism evidence="2 3">
    <name type="scientific">Cyclocybe aegerita</name>
    <name type="common">Black poplar mushroom</name>
    <name type="synonym">Agrocybe aegerita</name>
    <dbReference type="NCBI Taxonomy" id="1973307"/>
    <lineage>
        <taxon>Eukaryota</taxon>
        <taxon>Fungi</taxon>
        <taxon>Dikarya</taxon>
        <taxon>Basidiomycota</taxon>
        <taxon>Agaricomycotina</taxon>
        <taxon>Agaricomycetes</taxon>
        <taxon>Agaricomycetidae</taxon>
        <taxon>Agaricales</taxon>
        <taxon>Agaricineae</taxon>
        <taxon>Bolbitiaceae</taxon>
        <taxon>Cyclocybe</taxon>
    </lineage>
</organism>
<feature type="region of interest" description="Disordered" evidence="1">
    <location>
        <begin position="151"/>
        <end position="170"/>
    </location>
</feature>
<feature type="compositionally biased region" description="Low complexity" evidence="1">
    <location>
        <begin position="281"/>
        <end position="290"/>
    </location>
</feature>
<evidence type="ECO:0000313" key="3">
    <source>
        <dbReference type="Proteomes" id="UP000467700"/>
    </source>
</evidence>
<accession>A0A8S0XPK1</accession>
<evidence type="ECO:0000256" key="1">
    <source>
        <dbReference type="SAM" id="MobiDB-lite"/>
    </source>
</evidence>
<comment type="caution">
    <text evidence="2">The sequence shown here is derived from an EMBL/GenBank/DDBJ whole genome shotgun (WGS) entry which is preliminary data.</text>
</comment>
<evidence type="ECO:0000313" key="2">
    <source>
        <dbReference type="EMBL" id="CAA7267833.1"/>
    </source>
</evidence>
<name>A0A8S0XPK1_CYCAE</name>
<feature type="region of interest" description="Disordered" evidence="1">
    <location>
        <begin position="64"/>
        <end position="120"/>
    </location>
</feature>
<proteinExistence type="predicted"/>
<dbReference type="Proteomes" id="UP000467700">
    <property type="component" value="Unassembled WGS sequence"/>
</dbReference>
<keyword evidence="3" id="KW-1185">Reference proteome</keyword>
<sequence length="338" mass="36536">MMSEYDTSPDFLQEGDASHTRVNAWLRGIALAENEASDTASSPNTAPAAALSLEDRCSRAKRRLRGRSFPNYPGSVNDPSDLSTRYLSSNRASEVFPPPVHFHTSPPVARGPPKPTSTTFSPPSIYSLDSDGHENFLPYIEIDWDSEPAQAWPSNVDEDEAGRRERKASVTSTSPVPSYYFENMPESLCVVHDPSTPTSTASFYVQKCAYYVPTETSAFKEGYPLPDSSCPSPFAMTFSFVPALPSITPTTTSSSLRLQHQSAGREGATGGPSPPTHQRTDSSTSSSAVSLSTTINVTESLAKTYIAGCESPKSCEENPTWDSNQLGEQDLALVIFPG</sequence>
<protein>
    <submittedName>
        <fullName evidence="2">Uncharacterized protein</fullName>
    </submittedName>
</protein>
<dbReference type="EMBL" id="CACVBS010000063">
    <property type="protein sequence ID" value="CAA7267833.1"/>
    <property type="molecule type" value="Genomic_DNA"/>
</dbReference>
<feature type="compositionally biased region" description="Polar residues" evidence="1">
    <location>
        <begin position="77"/>
        <end position="92"/>
    </location>
</feature>
<reference evidence="2 3" key="1">
    <citation type="submission" date="2020-01" db="EMBL/GenBank/DDBJ databases">
        <authorList>
            <person name="Gupta K D."/>
        </authorList>
    </citation>
    <scope>NUCLEOTIDE SEQUENCE [LARGE SCALE GENOMIC DNA]</scope>
</reference>
<feature type="region of interest" description="Disordered" evidence="1">
    <location>
        <begin position="250"/>
        <end position="290"/>
    </location>
</feature>
<dbReference type="AlphaFoldDB" id="A0A8S0XPK1"/>
<gene>
    <name evidence="2" type="ORF">AAE3_LOCUS10081</name>
</gene>